<dbReference type="OrthoDB" id="5967113at2759"/>
<dbReference type="Pfam" id="PF02793">
    <property type="entry name" value="HRM"/>
    <property type="match status" value="1"/>
</dbReference>
<reference evidence="3" key="2">
    <citation type="submission" date="2025-08" db="UniProtKB">
        <authorList>
            <consortium name="Ensembl"/>
        </authorList>
    </citation>
    <scope>IDENTIFICATION</scope>
</reference>
<evidence type="ECO:0000256" key="1">
    <source>
        <dbReference type="SAM" id="Phobius"/>
    </source>
</evidence>
<dbReference type="InterPro" id="IPR001879">
    <property type="entry name" value="GPCR_2_extracellular_dom"/>
</dbReference>
<accession>A0A8C9WBU8</accession>
<reference evidence="3 4" key="1">
    <citation type="submission" date="2019-04" db="EMBL/GenBank/DDBJ databases">
        <authorList>
            <consortium name="Wellcome Sanger Institute Data Sharing"/>
        </authorList>
    </citation>
    <scope>NUCLEOTIDE SEQUENCE [LARGE SCALE GENOMIC DNA]</scope>
</reference>
<organism evidence="3 4">
    <name type="scientific">Scleropages formosus</name>
    <name type="common">Asian bonytongue</name>
    <name type="synonym">Osteoglossum formosum</name>
    <dbReference type="NCBI Taxonomy" id="113540"/>
    <lineage>
        <taxon>Eukaryota</taxon>
        <taxon>Metazoa</taxon>
        <taxon>Chordata</taxon>
        <taxon>Craniata</taxon>
        <taxon>Vertebrata</taxon>
        <taxon>Euteleostomi</taxon>
        <taxon>Actinopterygii</taxon>
        <taxon>Neopterygii</taxon>
        <taxon>Teleostei</taxon>
        <taxon>Osteoglossocephala</taxon>
        <taxon>Osteoglossomorpha</taxon>
        <taxon>Osteoglossiformes</taxon>
        <taxon>Osteoglossidae</taxon>
        <taxon>Scleropages</taxon>
    </lineage>
</organism>
<dbReference type="AlphaFoldDB" id="A0A8C9WBU8"/>
<protein>
    <recommendedName>
        <fullName evidence="2">G-protein coupled receptors family 2 profile 1 domain-containing protein</fullName>
    </recommendedName>
</protein>
<reference evidence="3" key="3">
    <citation type="submission" date="2025-09" db="UniProtKB">
        <authorList>
            <consortium name="Ensembl"/>
        </authorList>
    </citation>
    <scope>IDENTIFICATION</scope>
</reference>
<dbReference type="Ensembl" id="ENSSFOT00015080973.1">
    <property type="protein sequence ID" value="ENSSFOP00015072752.1"/>
    <property type="gene ID" value="ENSSFOG00015028289.1"/>
</dbReference>
<dbReference type="InterPro" id="IPR017983">
    <property type="entry name" value="GPCR_2_secretin-like_CS"/>
</dbReference>
<keyword evidence="1" id="KW-0812">Transmembrane</keyword>
<evidence type="ECO:0000259" key="2">
    <source>
        <dbReference type="PROSITE" id="PS50227"/>
    </source>
</evidence>
<dbReference type="Proteomes" id="UP000694397">
    <property type="component" value="Chromosome 20"/>
</dbReference>
<feature type="transmembrane region" description="Helical" evidence="1">
    <location>
        <begin position="20"/>
        <end position="41"/>
    </location>
</feature>
<evidence type="ECO:0000313" key="3">
    <source>
        <dbReference type="Ensembl" id="ENSSFOP00015072752.1"/>
    </source>
</evidence>
<proteinExistence type="predicted"/>
<keyword evidence="1" id="KW-0472">Membrane</keyword>
<evidence type="ECO:0000313" key="4">
    <source>
        <dbReference type="Proteomes" id="UP000694397"/>
    </source>
</evidence>
<dbReference type="GO" id="GO:0016020">
    <property type="term" value="C:membrane"/>
    <property type="evidence" value="ECO:0007669"/>
    <property type="project" value="InterPro"/>
</dbReference>
<dbReference type="PROSITE" id="PS00649">
    <property type="entry name" value="G_PROTEIN_RECEP_F2_1"/>
    <property type="match status" value="1"/>
</dbReference>
<name>A0A8C9WBU8_SCLFO</name>
<dbReference type="PROSITE" id="PS50227">
    <property type="entry name" value="G_PROTEIN_RECEP_F2_3"/>
    <property type="match status" value="1"/>
</dbReference>
<dbReference type="Gene3D" id="4.10.1240.10">
    <property type="entry name" value="GPCR, family 2, extracellular hormone receptor domain"/>
    <property type="match status" value="1"/>
</dbReference>
<feature type="domain" description="G-protein coupled receptors family 2 profile 1" evidence="2">
    <location>
        <begin position="28"/>
        <end position="98"/>
    </location>
</feature>
<dbReference type="GO" id="GO:0004930">
    <property type="term" value="F:G protein-coupled receptor activity"/>
    <property type="evidence" value="ECO:0007669"/>
    <property type="project" value="InterPro"/>
</dbReference>
<sequence>MGSILEDVIYKRTEYWENLIYFFSVFIGIYCNGSFDLFVCWPHSPVGNVSVPCPSYLPWIKEGTRITKYSILHCYELNLNITNEPLKQMQLFKCIFKNIKILI</sequence>
<dbReference type="SUPFAM" id="SSF111418">
    <property type="entry name" value="Hormone receptor domain"/>
    <property type="match status" value="1"/>
</dbReference>
<dbReference type="InterPro" id="IPR036445">
    <property type="entry name" value="GPCR_2_extracell_dom_sf"/>
</dbReference>
<keyword evidence="4" id="KW-1185">Reference proteome</keyword>
<keyword evidence="1" id="KW-1133">Transmembrane helix</keyword>